<evidence type="ECO:0000313" key="3">
    <source>
        <dbReference type="Proteomes" id="UP000784294"/>
    </source>
</evidence>
<accession>A0A448WNL6</accession>
<organism evidence="2 3">
    <name type="scientific">Protopolystoma xenopodis</name>
    <dbReference type="NCBI Taxonomy" id="117903"/>
    <lineage>
        <taxon>Eukaryota</taxon>
        <taxon>Metazoa</taxon>
        <taxon>Spiralia</taxon>
        <taxon>Lophotrochozoa</taxon>
        <taxon>Platyhelminthes</taxon>
        <taxon>Monogenea</taxon>
        <taxon>Polyopisthocotylea</taxon>
        <taxon>Polystomatidea</taxon>
        <taxon>Polystomatidae</taxon>
        <taxon>Protopolystoma</taxon>
    </lineage>
</organism>
<protein>
    <submittedName>
        <fullName evidence="2">Uncharacterized protein</fullName>
    </submittedName>
</protein>
<feature type="compositionally biased region" description="Basic residues" evidence="1">
    <location>
        <begin position="82"/>
        <end position="91"/>
    </location>
</feature>
<keyword evidence="3" id="KW-1185">Reference proteome</keyword>
<dbReference type="EMBL" id="CAAALY010027626">
    <property type="protein sequence ID" value="VEL16228.1"/>
    <property type="molecule type" value="Genomic_DNA"/>
</dbReference>
<evidence type="ECO:0000313" key="2">
    <source>
        <dbReference type="EMBL" id="VEL16228.1"/>
    </source>
</evidence>
<feature type="compositionally biased region" description="Polar residues" evidence="1">
    <location>
        <begin position="35"/>
        <end position="49"/>
    </location>
</feature>
<reference evidence="2" key="1">
    <citation type="submission" date="2018-11" db="EMBL/GenBank/DDBJ databases">
        <authorList>
            <consortium name="Pathogen Informatics"/>
        </authorList>
    </citation>
    <scope>NUCLEOTIDE SEQUENCE</scope>
</reference>
<feature type="region of interest" description="Disordered" evidence="1">
    <location>
        <begin position="1"/>
        <end position="91"/>
    </location>
</feature>
<sequence length="115" mass="12495">MESSPLSQWPKTELNRPTAPSHHDLDCTVMHSVGLDTQSSGTSAPNSQVGCKPGPDESELAASARTDFSKNSSVETEDAAKAKKSAPHRRVSFADQWGKRLVEVAFISPRIHHMI</sequence>
<gene>
    <name evidence="2" type="ORF">PXEA_LOCUS9668</name>
</gene>
<name>A0A448WNL6_9PLAT</name>
<comment type="caution">
    <text evidence="2">The sequence shown here is derived from an EMBL/GenBank/DDBJ whole genome shotgun (WGS) entry which is preliminary data.</text>
</comment>
<dbReference type="AlphaFoldDB" id="A0A448WNL6"/>
<proteinExistence type="predicted"/>
<feature type="compositionally biased region" description="Polar residues" evidence="1">
    <location>
        <begin position="1"/>
        <end position="10"/>
    </location>
</feature>
<evidence type="ECO:0000256" key="1">
    <source>
        <dbReference type="SAM" id="MobiDB-lite"/>
    </source>
</evidence>
<dbReference type="Proteomes" id="UP000784294">
    <property type="component" value="Unassembled WGS sequence"/>
</dbReference>